<dbReference type="PANTHER" id="PTHR14379:SF3">
    <property type="entry name" value="MEIOSIS REGULATOR AND MRNA STABILITY FACTOR 1"/>
    <property type="match status" value="1"/>
</dbReference>
<dbReference type="Pfam" id="PF01936">
    <property type="entry name" value="NYN"/>
    <property type="match status" value="1"/>
</dbReference>
<name>A0A6D2IVP9_9BRAS</name>
<evidence type="ECO:0000259" key="1">
    <source>
        <dbReference type="Pfam" id="PF01936"/>
    </source>
</evidence>
<dbReference type="OrthoDB" id="1022859at2759"/>
<protein>
    <recommendedName>
        <fullName evidence="1">NYN domain-containing protein</fullName>
    </recommendedName>
</protein>
<proteinExistence type="predicted"/>
<sequence length="170" mass="19032">MSSLTSSKYAEAKTCVFWDIEDCPIPDGLDPEMVAKNIKTALAKRGYLGELTIKVYGDKYQVEEYYQSAGIELHSLGSKYERFRRMYPDFFRWGLSHVHDVTNMMVISGDNAEFASCLQRVKESGQNILTAQPEDAPRRCCGCSVSEAAVTDEWIWDSLAAGGDPITRAL</sequence>
<dbReference type="InterPro" id="IPR021139">
    <property type="entry name" value="NYN"/>
</dbReference>
<dbReference type="EMBL" id="CACVBM020001129">
    <property type="protein sequence ID" value="CAA7033277.1"/>
    <property type="molecule type" value="Genomic_DNA"/>
</dbReference>
<organism evidence="2 3">
    <name type="scientific">Microthlaspi erraticum</name>
    <dbReference type="NCBI Taxonomy" id="1685480"/>
    <lineage>
        <taxon>Eukaryota</taxon>
        <taxon>Viridiplantae</taxon>
        <taxon>Streptophyta</taxon>
        <taxon>Embryophyta</taxon>
        <taxon>Tracheophyta</taxon>
        <taxon>Spermatophyta</taxon>
        <taxon>Magnoliopsida</taxon>
        <taxon>eudicotyledons</taxon>
        <taxon>Gunneridae</taxon>
        <taxon>Pentapetalae</taxon>
        <taxon>rosids</taxon>
        <taxon>malvids</taxon>
        <taxon>Brassicales</taxon>
        <taxon>Brassicaceae</taxon>
        <taxon>Coluteocarpeae</taxon>
        <taxon>Microthlaspi</taxon>
    </lineage>
</organism>
<keyword evidence="3" id="KW-1185">Reference proteome</keyword>
<dbReference type="GO" id="GO:0004540">
    <property type="term" value="F:RNA nuclease activity"/>
    <property type="evidence" value="ECO:0007669"/>
    <property type="project" value="InterPro"/>
</dbReference>
<evidence type="ECO:0000313" key="3">
    <source>
        <dbReference type="Proteomes" id="UP000467841"/>
    </source>
</evidence>
<comment type="caution">
    <text evidence="2">The sequence shown here is derived from an EMBL/GenBank/DDBJ whole genome shotgun (WGS) entry which is preliminary data.</text>
</comment>
<gene>
    <name evidence="2" type="ORF">MERR_LOCUS20512</name>
</gene>
<dbReference type="CDD" id="cd10910">
    <property type="entry name" value="PIN_limkain_b1_N_like"/>
    <property type="match status" value="1"/>
</dbReference>
<reference evidence="2" key="1">
    <citation type="submission" date="2020-01" db="EMBL/GenBank/DDBJ databases">
        <authorList>
            <person name="Mishra B."/>
        </authorList>
    </citation>
    <scope>NUCLEOTIDE SEQUENCE [LARGE SCALE GENOMIC DNA]</scope>
</reference>
<accession>A0A6D2IVP9</accession>
<dbReference type="InterPro" id="IPR024768">
    <property type="entry name" value="Marf1"/>
</dbReference>
<dbReference type="PANTHER" id="PTHR14379">
    <property type="entry name" value="LIMKAIN B LKAP"/>
    <property type="match status" value="1"/>
</dbReference>
<dbReference type="AlphaFoldDB" id="A0A6D2IVP9"/>
<dbReference type="GO" id="GO:0010468">
    <property type="term" value="P:regulation of gene expression"/>
    <property type="evidence" value="ECO:0007669"/>
    <property type="project" value="InterPro"/>
</dbReference>
<feature type="domain" description="NYN" evidence="1">
    <location>
        <begin position="13"/>
        <end position="137"/>
    </location>
</feature>
<dbReference type="Proteomes" id="UP000467841">
    <property type="component" value="Unassembled WGS sequence"/>
</dbReference>
<dbReference type="GO" id="GO:0005777">
    <property type="term" value="C:peroxisome"/>
    <property type="evidence" value="ECO:0007669"/>
    <property type="project" value="InterPro"/>
</dbReference>
<evidence type="ECO:0000313" key="2">
    <source>
        <dbReference type="EMBL" id="CAA7033277.1"/>
    </source>
</evidence>